<keyword evidence="2" id="KW-0472">Membrane</keyword>
<organism evidence="5 6">
    <name type="scientific">Sphingobacterium yanglingense</name>
    <dbReference type="NCBI Taxonomy" id="1437280"/>
    <lineage>
        <taxon>Bacteria</taxon>
        <taxon>Pseudomonadati</taxon>
        <taxon>Bacteroidota</taxon>
        <taxon>Sphingobacteriia</taxon>
        <taxon>Sphingobacteriales</taxon>
        <taxon>Sphingobacteriaceae</taxon>
        <taxon>Sphingobacterium</taxon>
    </lineage>
</organism>
<evidence type="ECO:0000313" key="5">
    <source>
        <dbReference type="EMBL" id="TDQ73412.1"/>
    </source>
</evidence>
<dbReference type="PANTHER" id="PTHR30386">
    <property type="entry name" value="MEMBRANE FUSION SUBUNIT OF EMRAB-TOLC MULTIDRUG EFFLUX PUMP"/>
    <property type="match status" value="1"/>
</dbReference>
<dbReference type="InterPro" id="IPR058982">
    <property type="entry name" value="Beta-barrel_AprE"/>
</dbReference>
<feature type="transmembrane region" description="Helical" evidence="2">
    <location>
        <begin position="6"/>
        <end position="24"/>
    </location>
</feature>
<sequence>MKRNTIYISILVMLVCVIAIMPLVKIPISTSSRGIVRPVSENTKLASVVSGKIIKSNLKFNNQLVAAGDTLLVVTSQHLESKKHLQVGLSSDYNAQLHDLSKLVRGDFSNLLTGQYQKEVSTLQEKTEELRAQLELAQKELARAKVLFEQGVVPQAEYDKTYFSFKNIKSKVKALEEQQMAQWQAQKRDIQRQLTTVTNDISQIEIEGENYVIRAPIAGRLVNLSGVNEGNFLIQGQPIVEISVDNDLVAECMVSPSDIGLIKKGQKVRFQIDTYNYNQWGMIDGKVEDIDQNIMATEGGQSFFKVRCSMEKNHLELKNGYKGEIQKGSTYTARFYLLDRTLWQLLFDRVDDWFNPNLI</sequence>
<dbReference type="SUPFAM" id="SSF111369">
    <property type="entry name" value="HlyD-like secretion proteins"/>
    <property type="match status" value="1"/>
</dbReference>
<dbReference type="Gene3D" id="2.40.30.170">
    <property type="match status" value="1"/>
</dbReference>
<dbReference type="AlphaFoldDB" id="A0A4R6W829"/>
<protein>
    <submittedName>
        <fullName evidence="5">HlyD family secretion protein</fullName>
    </submittedName>
</protein>
<evidence type="ECO:0000313" key="6">
    <source>
        <dbReference type="Proteomes" id="UP000295292"/>
    </source>
</evidence>
<feature type="domain" description="AprE-like beta-barrel" evidence="4">
    <location>
        <begin position="248"/>
        <end position="332"/>
    </location>
</feature>
<dbReference type="Gene3D" id="1.10.287.470">
    <property type="entry name" value="Helix hairpin bin"/>
    <property type="match status" value="1"/>
</dbReference>
<feature type="domain" description="Multidrug resistance protein MdtA-like barrel-sandwich hybrid" evidence="3">
    <location>
        <begin position="45"/>
        <end position="239"/>
    </location>
</feature>
<evidence type="ECO:0000256" key="2">
    <source>
        <dbReference type="SAM" id="Phobius"/>
    </source>
</evidence>
<evidence type="ECO:0000259" key="4">
    <source>
        <dbReference type="Pfam" id="PF26002"/>
    </source>
</evidence>
<proteinExistence type="predicted"/>
<keyword evidence="1" id="KW-0175">Coiled coil</keyword>
<evidence type="ECO:0000259" key="3">
    <source>
        <dbReference type="Pfam" id="PF25917"/>
    </source>
</evidence>
<dbReference type="InterPro" id="IPR058625">
    <property type="entry name" value="MdtA-like_BSH"/>
</dbReference>
<keyword evidence="2" id="KW-0812">Transmembrane</keyword>
<keyword evidence="2" id="KW-1133">Transmembrane helix</keyword>
<evidence type="ECO:0000256" key="1">
    <source>
        <dbReference type="SAM" id="Coils"/>
    </source>
</evidence>
<dbReference type="RefSeq" id="WP_133586595.1">
    <property type="nucleotide sequence ID" value="NZ_SNYV01000019.1"/>
</dbReference>
<dbReference type="InterPro" id="IPR050739">
    <property type="entry name" value="MFP"/>
</dbReference>
<comment type="caution">
    <text evidence="5">The sequence shown here is derived from an EMBL/GenBank/DDBJ whole genome shotgun (WGS) entry which is preliminary data.</text>
</comment>
<accession>A0A4R6W829</accession>
<feature type="coiled-coil region" evidence="1">
    <location>
        <begin position="113"/>
        <end position="147"/>
    </location>
</feature>
<feature type="coiled-coil region" evidence="1">
    <location>
        <begin position="173"/>
        <end position="207"/>
    </location>
</feature>
<keyword evidence="6" id="KW-1185">Reference proteome</keyword>
<dbReference type="PANTHER" id="PTHR30386:SF28">
    <property type="entry name" value="EXPORTED PROTEIN"/>
    <property type="match status" value="1"/>
</dbReference>
<dbReference type="Proteomes" id="UP000295292">
    <property type="component" value="Unassembled WGS sequence"/>
</dbReference>
<dbReference type="OrthoDB" id="594147at2"/>
<gene>
    <name evidence="5" type="ORF">CLV99_4464</name>
</gene>
<name>A0A4R6W829_9SPHI</name>
<reference evidence="5 6" key="1">
    <citation type="submission" date="2019-03" db="EMBL/GenBank/DDBJ databases">
        <title>Genomic Encyclopedia of Archaeal and Bacterial Type Strains, Phase II (KMG-II): from individual species to whole genera.</title>
        <authorList>
            <person name="Goeker M."/>
        </authorList>
    </citation>
    <scope>NUCLEOTIDE SEQUENCE [LARGE SCALE GENOMIC DNA]</scope>
    <source>
        <strain evidence="5 6">DSM 28353</strain>
    </source>
</reference>
<dbReference type="EMBL" id="SNYV01000019">
    <property type="protein sequence ID" value="TDQ73412.1"/>
    <property type="molecule type" value="Genomic_DNA"/>
</dbReference>
<dbReference type="Pfam" id="PF26002">
    <property type="entry name" value="Beta-barrel_AprE"/>
    <property type="match status" value="1"/>
</dbReference>
<dbReference type="Pfam" id="PF25917">
    <property type="entry name" value="BSH_RND"/>
    <property type="match status" value="1"/>
</dbReference>